<dbReference type="Proteomes" id="UP000325055">
    <property type="component" value="Unassembled WGS sequence"/>
</dbReference>
<evidence type="ECO:0000313" key="8">
    <source>
        <dbReference type="Proteomes" id="UP000448877"/>
    </source>
</evidence>
<dbReference type="KEGG" id="bcel:BcellWH2_02740"/>
<dbReference type="EMBL" id="VVYW01000021">
    <property type="protein sequence ID" value="KAA5404635.1"/>
    <property type="molecule type" value="Genomic_DNA"/>
</dbReference>
<dbReference type="GeneID" id="66305926"/>
<dbReference type="EMBL" id="JARFID010000001">
    <property type="protein sequence ID" value="MDE8692651.1"/>
    <property type="molecule type" value="Genomic_DNA"/>
</dbReference>
<dbReference type="EMBL" id="VVYV01000061">
    <property type="protein sequence ID" value="KAA5412844.1"/>
    <property type="molecule type" value="Genomic_DNA"/>
</dbReference>
<dbReference type="Gene3D" id="2.120.10.30">
    <property type="entry name" value="TolB, C-terminal domain"/>
    <property type="match status" value="1"/>
</dbReference>
<reference evidence="2 6" key="1">
    <citation type="journal article" date="2015" name="Science">
        <title>Genetic determinants of in vivo fitness and diet responsiveness in multiple human gut Bacteroides.</title>
        <authorList>
            <person name="Wu M."/>
            <person name="McNulty N.P."/>
            <person name="Rodionov D.A."/>
            <person name="Khoroshkin M.S."/>
            <person name="Griffin N.W."/>
            <person name="Cheng J."/>
            <person name="Latreille P."/>
            <person name="Kerstetter R.A."/>
            <person name="Terrapon N."/>
            <person name="Henrissat B."/>
            <person name="Osterman A.L."/>
            <person name="Gordon J.I."/>
        </authorList>
    </citation>
    <scope>NUCLEOTIDE SEQUENCE [LARGE SCALE GENOMIC DNA]</scope>
    <source>
        <strain evidence="2 6">WH2</strain>
    </source>
</reference>
<keyword evidence="1" id="KW-0732">Signal</keyword>
<evidence type="ECO:0000313" key="4">
    <source>
        <dbReference type="EMBL" id="KAA5412844.1"/>
    </source>
</evidence>
<accession>A0A0N7IFE5</accession>
<evidence type="ECO:0000313" key="3">
    <source>
        <dbReference type="EMBL" id="KAA5404635.1"/>
    </source>
</evidence>
<reference evidence="5" key="3">
    <citation type="submission" date="2023-03" db="EMBL/GenBank/DDBJ databases">
        <title>DFI Biobank Strains.</title>
        <authorList>
            <person name="Mostad J."/>
            <person name="Paddock L."/>
            <person name="Medina S."/>
            <person name="Waligurski E."/>
            <person name="Barat B."/>
            <person name="Smith R."/>
            <person name="Burgo V."/>
            <person name="Metcalfe C."/>
            <person name="Woodson C."/>
            <person name="Sundararajan A."/>
            <person name="Ramaswamy R."/>
            <person name="Lin H."/>
            <person name="Pamer E.G."/>
        </authorList>
    </citation>
    <scope>NUCLEOTIDE SEQUENCE</scope>
    <source>
        <strain evidence="5">DFI.9.5</strain>
    </source>
</reference>
<dbReference type="Proteomes" id="UP000448877">
    <property type="component" value="Unassembled WGS sequence"/>
</dbReference>
<feature type="signal peptide" evidence="1">
    <location>
        <begin position="1"/>
        <end position="18"/>
    </location>
</feature>
<dbReference type="InterPro" id="IPR011042">
    <property type="entry name" value="6-blade_b-propeller_TolB-like"/>
</dbReference>
<reference evidence="7 8" key="2">
    <citation type="journal article" date="2019" name="Nat. Med.">
        <title>A library of human gut bacterial isolates paired with longitudinal multiomics data enables mechanistic microbiome research.</title>
        <authorList>
            <person name="Poyet M."/>
            <person name="Groussin M."/>
            <person name="Gibbons S.M."/>
            <person name="Avila-Pacheco J."/>
            <person name="Jiang X."/>
            <person name="Kearney S.M."/>
            <person name="Perrotta A.R."/>
            <person name="Berdy B."/>
            <person name="Zhao S."/>
            <person name="Lieberman T.D."/>
            <person name="Swanson P.K."/>
            <person name="Smith M."/>
            <person name="Roesemann S."/>
            <person name="Alexander J.E."/>
            <person name="Rich S.A."/>
            <person name="Livny J."/>
            <person name="Vlamakis H."/>
            <person name="Clish C."/>
            <person name="Bullock K."/>
            <person name="Deik A."/>
            <person name="Scott J."/>
            <person name="Pierce K.A."/>
            <person name="Xavier R.J."/>
            <person name="Alm E.J."/>
        </authorList>
    </citation>
    <scope>NUCLEOTIDE SEQUENCE [LARGE SCALE GENOMIC DNA]</scope>
    <source>
        <strain evidence="4 8">BIOML-A6</strain>
        <strain evidence="3 7">BIOML-A7</strain>
    </source>
</reference>
<dbReference type="PATRIC" id="fig|246787.4.peg.2823"/>
<evidence type="ECO:0000313" key="2">
    <source>
        <dbReference type="EMBL" id="ALJ59979.1"/>
    </source>
</evidence>
<proteinExistence type="predicted"/>
<dbReference type="Proteomes" id="UP001221924">
    <property type="component" value="Unassembled WGS sequence"/>
</dbReference>
<dbReference type="Pfam" id="PF17170">
    <property type="entry name" value="DUF5128"/>
    <property type="match status" value="1"/>
</dbReference>
<sequence length="387" mass="45085">MKNIILLFLCLLFGGCFSSSDKYVPNEGLNEILIDPEVVEEYLDLSEILQDSIEIIPLETTEQCLISDIKQIELYKDKIFVSDKGNAKIFVFTTTGHFLNSLGRQGMGPGEYSRLGNFTFKGDSILIQDLYRNKYIAYDLYSNSHREISYDVYHKDIISFDNIAYLISNYEGSDYGDFNLFKFDLATSSVISSEIPFNRKQIDKSGYGLRKYASKYNNEATLIYPLNDTIYILKEDTVCPFYVINYTSRSLPEDVNVDKDMLFRFVRKNRYLKGFEYLQNSKDYLLGYYSDDSFKYFIYDKLSTNIRVGKWLSIGLFGNMIFHYFYTTTNGELYILQDADTFSFNWKSLRTYCTNSYYREKIDSIVGEIGDDSNPILFKCKFRGMAK</sequence>
<protein>
    <submittedName>
        <fullName evidence="3">6-bladed beta-propeller</fullName>
    </submittedName>
</protein>
<dbReference type="PROSITE" id="PS51257">
    <property type="entry name" value="PROKAR_LIPOPROTEIN"/>
    <property type="match status" value="1"/>
</dbReference>
<dbReference type="Proteomes" id="UP000061809">
    <property type="component" value="Chromosome"/>
</dbReference>
<dbReference type="RefSeq" id="WP_022209605.1">
    <property type="nucleotide sequence ID" value="NZ_CABMLT010000009.1"/>
</dbReference>
<dbReference type="EMBL" id="CP012801">
    <property type="protein sequence ID" value="ALJ59979.1"/>
    <property type="molecule type" value="Genomic_DNA"/>
</dbReference>
<evidence type="ECO:0000313" key="7">
    <source>
        <dbReference type="Proteomes" id="UP000325055"/>
    </source>
</evidence>
<name>A0A0N7IFE5_9BACE</name>
<gene>
    <name evidence="2" type="ORF">BcellWH2_02740</name>
    <name evidence="4" type="ORF">F2Y81_24550</name>
    <name evidence="3" type="ORF">F2Y86_21130</name>
    <name evidence="5" type="ORF">PZH42_00875</name>
</gene>
<evidence type="ECO:0000256" key="1">
    <source>
        <dbReference type="SAM" id="SignalP"/>
    </source>
</evidence>
<evidence type="ECO:0000313" key="6">
    <source>
        <dbReference type="Proteomes" id="UP000061809"/>
    </source>
</evidence>
<evidence type="ECO:0000313" key="5">
    <source>
        <dbReference type="EMBL" id="MDE8692651.1"/>
    </source>
</evidence>
<organism evidence="2 6">
    <name type="scientific">Bacteroides cellulosilyticus</name>
    <dbReference type="NCBI Taxonomy" id="246787"/>
    <lineage>
        <taxon>Bacteria</taxon>
        <taxon>Pseudomonadati</taxon>
        <taxon>Bacteroidota</taxon>
        <taxon>Bacteroidia</taxon>
        <taxon>Bacteroidales</taxon>
        <taxon>Bacteroidaceae</taxon>
        <taxon>Bacteroides</taxon>
    </lineage>
</organism>
<dbReference type="STRING" id="246787.BcellWH2_02740"/>
<dbReference type="AlphaFoldDB" id="A0A0N7IFE5"/>
<feature type="chain" id="PRO_5013460228" evidence="1">
    <location>
        <begin position="19"/>
        <end position="387"/>
    </location>
</feature>